<evidence type="ECO:0000313" key="3">
    <source>
        <dbReference type="Proteomes" id="UP000195128"/>
    </source>
</evidence>
<dbReference type="InterPro" id="IPR050767">
    <property type="entry name" value="Sel1_AlgK"/>
</dbReference>
<comment type="caution">
    <text evidence="2">The sequence shown here is derived from an EMBL/GenBank/DDBJ whole genome shotgun (WGS) entry which is preliminary data.</text>
</comment>
<dbReference type="InterPro" id="IPR006597">
    <property type="entry name" value="Sel1-like"/>
</dbReference>
<reference evidence="2 3" key="1">
    <citation type="submission" date="2017-01" db="EMBL/GenBank/DDBJ databases">
        <authorList>
            <person name="Mah S.A."/>
            <person name="Swanson W.J."/>
            <person name="Moy G.W."/>
            <person name="Vacquier V.D."/>
        </authorList>
    </citation>
    <scope>NUCLEOTIDE SEQUENCE [LARGE SCALE GENOMIC DNA]</scope>
    <source>
        <strain evidence="2">PDD-32b-74</strain>
    </source>
</reference>
<dbReference type="SMART" id="SM00671">
    <property type="entry name" value="SEL1"/>
    <property type="match status" value="3"/>
</dbReference>
<proteinExistence type="predicted"/>
<gene>
    <name evidence="2" type="ORF">BW686_20235</name>
</gene>
<dbReference type="PANTHER" id="PTHR11102:SF160">
    <property type="entry name" value="ERAD-ASSOCIATED E3 UBIQUITIN-PROTEIN LIGASE COMPONENT HRD3"/>
    <property type="match status" value="1"/>
</dbReference>
<dbReference type="SUPFAM" id="SSF74653">
    <property type="entry name" value="TolA/TonB C-terminal domain"/>
    <property type="match status" value="1"/>
</dbReference>
<dbReference type="InterPro" id="IPR011990">
    <property type="entry name" value="TPR-like_helical_dom_sf"/>
</dbReference>
<dbReference type="AlphaFoldDB" id="A0A244EMH5"/>
<dbReference type="SUPFAM" id="SSF81901">
    <property type="entry name" value="HCP-like"/>
    <property type="match status" value="1"/>
</dbReference>
<sequence length="307" mass="33422">MIKAFILLTFSALLIGCQSTNSSARNDAFADLRCIALRNQNPITSHGITEISDYADRGNIRCKIILGTLYENGESVLQNFSSARALYQSAADVDPAAYYQLGRMAENGIGEPVDYVKARQLYQRAAGTPANIRSSIQLAGLLENGKGGPQDREGALTLYLSAVSYAGDEAWGNVQRLRRTGLTLSITQANRYNEIWAKGARGNVIRAIQALHRKTEKLTNPDPAGKPATLQLDYAPGSAASDVSLVESSGNSAFDQQAMDAMREVRFIDEPIMPEGQKNWVLNVEVTQKARSRTRQNIQTVAPAAAR</sequence>
<dbReference type="Gene3D" id="3.30.1150.10">
    <property type="match status" value="1"/>
</dbReference>
<dbReference type="Proteomes" id="UP000195128">
    <property type="component" value="Unassembled WGS sequence"/>
</dbReference>
<dbReference type="RefSeq" id="WP_179149325.1">
    <property type="nucleotide sequence ID" value="NZ_MTSA01000016.1"/>
</dbReference>
<evidence type="ECO:0000313" key="2">
    <source>
        <dbReference type="EMBL" id="OUM05686.1"/>
    </source>
</evidence>
<evidence type="ECO:0008006" key="4">
    <source>
        <dbReference type="Google" id="ProtNLM"/>
    </source>
</evidence>
<organism evidence="2 3">
    <name type="scientific">Pseudomonas syringae</name>
    <dbReference type="NCBI Taxonomy" id="317"/>
    <lineage>
        <taxon>Bacteria</taxon>
        <taxon>Pseudomonadati</taxon>
        <taxon>Pseudomonadota</taxon>
        <taxon>Gammaproteobacteria</taxon>
        <taxon>Pseudomonadales</taxon>
        <taxon>Pseudomonadaceae</taxon>
        <taxon>Pseudomonas</taxon>
    </lineage>
</organism>
<keyword evidence="1" id="KW-0732">Signal</keyword>
<accession>A0A244EMH5</accession>
<dbReference type="Pfam" id="PF08238">
    <property type="entry name" value="Sel1"/>
    <property type="match status" value="3"/>
</dbReference>
<dbReference type="PANTHER" id="PTHR11102">
    <property type="entry name" value="SEL-1-LIKE PROTEIN"/>
    <property type="match status" value="1"/>
</dbReference>
<feature type="chain" id="PRO_5012037831" description="Sel1 repeat family protein" evidence="1">
    <location>
        <begin position="25"/>
        <end position="307"/>
    </location>
</feature>
<name>A0A244EMH5_PSESX</name>
<protein>
    <recommendedName>
        <fullName evidence="4">Sel1 repeat family protein</fullName>
    </recommendedName>
</protein>
<dbReference type="Gene3D" id="1.25.40.10">
    <property type="entry name" value="Tetratricopeptide repeat domain"/>
    <property type="match status" value="1"/>
</dbReference>
<dbReference type="EMBL" id="MTSA01000016">
    <property type="protein sequence ID" value="OUM05686.1"/>
    <property type="molecule type" value="Genomic_DNA"/>
</dbReference>
<evidence type="ECO:0000256" key="1">
    <source>
        <dbReference type="SAM" id="SignalP"/>
    </source>
</evidence>
<dbReference type="PROSITE" id="PS51257">
    <property type="entry name" value="PROKAR_LIPOPROTEIN"/>
    <property type="match status" value="1"/>
</dbReference>
<feature type="signal peptide" evidence="1">
    <location>
        <begin position="1"/>
        <end position="24"/>
    </location>
</feature>